<comment type="similarity">
    <text evidence="1">Belongs to the FrmR/RcnR family.</text>
</comment>
<dbReference type="Proteomes" id="UP000604737">
    <property type="component" value="Unassembled WGS sequence"/>
</dbReference>
<dbReference type="PANTHER" id="PTHR33677:SF3">
    <property type="entry name" value="COPPER-SENSING TRANSCRIPTIONAL REPRESSOR RICR"/>
    <property type="match status" value="1"/>
</dbReference>
<name>A0ABQ3GXR9_9NEIS</name>
<dbReference type="RefSeq" id="WP_189458992.1">
    <property type="nucleotide sequence ID" value="NZ_BMYO01000002.1"/>
</dbReference>
<protein>
    <submittedName>
        <fullName evidence="3">Transcriptional regulator</fullName>
    </submittedName>
</protein>
<feature type="compositionally biased region" description="Basic and acidic residues" evidence="2">
    <location>
        <begin position="9"/>
        <end position="22"/>
    </location>
</feature>
<evidence type="ECO:0000256" key="1">
    <source>
        <dbReference type="ARBA" id="ARBA00005260"/>
    </source>
</evidence>
<dbReference type="CDD" id="cd10148">
    <property type="entry name" value="CsoR-like_DUF156"/>
    <property type="match status" value="1"/>
</dbReference>
<dbReference type="PANTHER" id="PTHR33677">
    <property type="entry name" value="TRANSCRIPTIONAL REPRESSOR FRMR-RELATED"/>
    <property type="match status" value="1"/>
</dbReference>
<dbReference type="Gene3D" id="1.20.58.1000">
    <property type="entry name" value="Metal-sensitive repressor, helix protomer"/>
    <property type="match status" value="1"/>
</dbReference>
<sequence length="106" mass="11438">MTSSADCCASDHDPADGHRVERDNKDALVKRLNRVEGQIRGINKMVQEDRYCIDILTQIAAAKSALDSLGMQLLEAHARGCVTGAIRDGDGSAAIDELMTVLRKLG</sequence>
<accession>A0ABQ3GXR9</accession>
<evidence type="ECO:0000313" key="3">
    <source>
        <dbReference type="EMBL" id="GHD58823.1"/>
    </source>
</evidence>
<dbReference type="InterPro" id="IPR003735">
    <property type="entry name" value="Metal_Tscrpt_repr"/>
</dbReference>
<feature type="region of interest" description="Disordered" evidence="2">
    <location>
        <begin position="1"/>
        <end position="22"/>
    </location>
</feature>
<evidence type="ECO:0000256" key="2">
    <source>
        <dbReference type="SAM" id="MobiDB-lite"/>
    </source>
</evidence>
<proteinExistence type="inferred from homology"/>
<evidence type="ECO:0000313" key="4">
    <source>
        <dbReference type="Proteomes" id="UP000604737"/>
    </source>
</evidence>
<gene>
    <name evidence="3" type="ORF">GCM10007350_09270</name>
</gene>
<comment type="caution">
    <text evidence="3">The sequence shown here is derived from an EMBL/GenBank/DDBJ whole genome shotgun (WGS) entry which is preliminary data.</text>
</comment>
<dbReference type="EMBL" id="BMYO01000002">
    <property type="protein sequence ID" value="GHD58823.1"/>
    <property type="molecule type" value="Genomic_DNA"/>
</dbReference>
<organism evidence="3 4">
    <name type="scientific">Jeongeupia chitinilytica</name>
    <dbReference type="NCBI Taxonomy" id="1041641"/>
    <lineage>
        <taxon>Bacteria</taxon>
        <taxon>Pseudomonadati</taxon>
        <taxon>Pseudomonadota</taxon>
        <taxon>Betaproteobacteria</taxon>
        <taxon>Neisseriales</taxon>
        <taxon>Chitinibacteraceae</taxon>
        <taxon>Jeongeupia</taxon>
    </lineage>
</organism>
<reference evidence="4" key="1">
    <citation type="journal article" date="2019" name="Int. J. Syst. Evol. Microbiol.">
        <title>The Global Catalogue of Microorganisms (GCM) 10K type strain sequencing project: providing services to taxonomists for standard genome sequencing and annotation.</title>
        <authorList>
            <consortium name="The Broad Institute Genomics Platform"/>
            <consortium name="The Broad Institute Genome Sequencing Center for Infectious Disease"/>
            <person name="Wu L."/>
            <person name="Ma J."/>
        </authorList>
    </citation>
    <scope>NUCLEOTIDE SEQUENCE [LARGE SCALE GENOMIC DNA]</scope>
    <source>
        <strain evidence="4">KCTC 23701</strain>
    </source>
</reference>
<dbReference type="InterPro" id="IPR038390">
    <property type="entry name" value="Metal_Tscrpt_repr_sf"/>
</dbReference>
<dbReference type="Pfam" id="PF02583">
    <property type="entry name" value="Trns_repr_metal"/>
    <property type="match status" value="1"/>
</dbReference>
<keyword evidence="4" id="KW-1185">Reference proteome</keyword>